<dbReference type="RefSeq" id="WP_205017090.1">
    <property type="nucleotide sequence ID" value="NZ_JAFBEI010000018.1"/>
</dbReference>
<dbReference type="GO" id="GO:0033912">
    <property type="term" value="F:2,6-beta-fructan 6-levanbiohydrolase activity"/>
    <property type="evidence" value="ECO:0007669"/>
    <property type="project" value="UniProtKB-EC"/>
</dbReference>
<keyword evidence="6" id="KW-1185">Reference proteome</keyword>
<dbReference type="EC" id="3.2.1.64" evidence="5"/>
<proteinExistence type="inferred from homology"/>
<evidence type="ECO:0000256" key="2">
    <source>
        <dbReference type="ARBA" id="ARBA00022801"/>
    </source>
</evidence>
<dbReference type="SMART" id="SM00640">
    <property type="entry name" value="Glyco_32"/>
    <property type="match status" value="1"/>
</dbReference>
<evidence type="ECO:0000313" key="5">
    <source>
        <dbReference type="EMBL" id="MBM7636200.1"/>
    </source>
</evidence>
<accession>A0ABS2PL92</accession>
<comment type="similarity">
    <text evidence="1">Belongs to the glycosyl hydrolase 32 family.</text>
</comment>
<evidence type="ECO:0000256" key="3">
    <source>
        <dbReference type="ARBA" id="ARBA00023295"/>
    </source>
</evidence>
<reference evidence="5 6" key="1">
    <citation type="submission" date="2021-01" db="EMBL/GenBank/DDBJ databases">
        <title>Genomic Encyclopedia of Type Strains, Phase IV (KMG-IV): sequencing the most valuable type-strain genomes for metagenomic binning, comparative biology and taxonomic classification.</title>
        <authorList>
            <person name="Goeker M."/>
        </authorList>
    </citation>
    <scope>NUCLEOTIDE SEQUENCE [LARGE SCALE GENOMIC DNA]</scope>
    <source>
        <strain evidence="5 6">DSM 27513</strain>
    </source>
</reference>
<keyword evidence="3 5" id="KW-0326">Glycosidase</keyword>
<dbReference type="SUPFAM" id="SSF75005">
    <property type="entry name" value="Arabinanase/levansucrase/invertase"/>
    <property type="match status" value="1"/>
</dbReference>
<dbReference type="PANTHER" id="PTHR42800">
    <property type="entry name" value="EXOINULINASE INUD (AFU_ORTHOLOGUE AFUA_5G00480)"/>
    <property type="match status" value="1"/>
</dbReference>
<dbReference type="Gene3D" id="2.115.10.20">
    <property type="entry name" value="Glycosyl hydrolase domain, family 43"/>
    <property type="match status" value="1"/>
</dbReference>
<sequence>MTPHYLRQVGLGILSLTGLCLLQNQQVDTLDTTNNLIQNKHLSTNQGWSNDLQTITYNADKGYYDIYFLHSIDGATNPFGEGGQDWAHVTTTDFTSYSQQNSAIAAKGGDSKEGWNSAWTGSIVTNDGNISTTAKNQKVAYFTGISKKTGKQAIYAIASSDGGNHFTKVLNKGKPLLTTDQSYNKTDFRDPYIFYRKDKLIMYVAEGDVIGVYQSKNGIDWSKADPDAESKIHPYTFFKGRSWEGNAPVECPVIKTMTTPDGKEKQVLFFGAKDASHGETTGTYYIVGHLDNNGLFSEETTVQRLDQGSDYYGANFDGSDHIEESQSQLISLGWVGNWNYFTKGIHSDQDAKSDFLSRVGFYSSPRQLELSNDLRIQQKPYYQNKQLQTLHHYTDVSTTHPITSNQISSQDSSGNAILYDLPNQDSSAIYTVNLKHPETLSGNLLIDIWQGKDYVKLKLDLSNGNYTVSSYATELNNSSDESQTASNYYYDGLLGNGQGYAAQTKLDASQSITLTVISDNRSLEFFFPDGSSYTVARFNTSGKQDFKVLTSNHDNQLDLKIATVN</sequence>
<dbReference type="EMBL" id="JAFBEI010000018">
    <property type="protein sequence ID" value="MBM7636200.1"/>
    <property type="molecule type" value="Genomic_DNA"/>
</dbReference>
<comment type="caution">
    <text evidence="5">The sequence shown here is derived from an EMBL/GenBank/DDBJ whole genome shotgun (WGS) entry which is preliminary data.</text>
</comment>
<gene>
    <name evidence="5" type="ORF">JOC31_001019</name>
</gene>
<evidence type="ECO:0000256" key="1">
    <source>
        <dbReference type="ARBA" id="ARBA00009902"/>
    </source>
</evidence>
<dbReference type="PANTHER" id="PTHR42800:SF3">
    <property type="entry name" value="GLYCOSYL HYDROLASE FAMILY 32 N-TERMINAL DOMAIN-CONTAINING PROTEIN"/>
    <property type="match status" value="1"/>
</dbReference>
<evidence type="ECO:0000259" key="4">
    <source>
        <dbReference type="Pfam" id="PF00251"/>
    </source>
</evidence>
<protein>
    <submittedName>
        <fullName evidence="5">Levanbiose-producing levanase</fullName>
        <ecNumber evidence="5">3.2.1.64</ecNumber>
    </submittedName>
</protein>
<keyword evidence="2 5" id="KW-0378">Hydrolase</keyword>
<dbReference type="Proteomes" id="UP000809081">
    <property type="component" value="Unassembled WGS sequence"/>
</dbReference>
<organism evidence="5 6">
    <name type="scientific">Streptococcus saliviloxodontae</name>
    <dbReference type="NCBI Taxonomy" id="1349416"/>
    <lineage>
        <taxon>Bacteria</taxon>
        <taxon>Bacillati</taxon>
        <taxon>Bacillota</taxon>
        <taxon>Bacilli</taxon>
        <taxon>Lactobacillales</taxon>
        <taxon>Streptococcaceae</taxon>
        <taxon>Streptococcus</taxon>
    </lineage>
</organism>
<dbReference type="Pfam" id="PF00251">
    <property type="entry name" value="Glyco_hydro_32N"/>
    <property type="match status" value="1"/>
</dbReference>
<dbReference type="InterPro" id="IPR013148">
    <property type="entry name" value="Glyco_hydro_32_N"/>
</dbReference>
<evidence type="ECO:0000313" key="6">
    <source>
        <dbReference type="Proteomes" id="UP000809081"/>
    </source>
</evidence>
<name>A0ABS2PL92_9STRE</name>
<feature type="domain" description="Glycosyl hydrolase family 32 N-terminal" evidence="4">
    <location>
        <begin position="41"/>
        <end position="380"/>
    </location>
</feature>
<dbReference type="InterPro" id="IPR001362">
    <property type="entry name" value="Glyco_hydro_32"/>
</dbReference>
<dbReference type="InterPro" id="IPR023296">
    <property type="entry name" value="Glyco_hydro_beta-prop_sf"/>
</dbReference>